<dbReference type="RefSeq" id="WP_264489926.1">
    <property type="nucleotide sequence ID" value="NZ_JAPDDT010000017.1"/>
</dbReference>
<name>A0ABT3GQL8_9BACT</name>
<gene>
    <name evidence="2" type="ORF">OKA05_24890</name>
</gene>
<dbReference type="PROSITE" id="PS51257">
    <property type="entry name" value="PROKAR_LIPOPROTEIN"/>
    <property type="match status" value="1"/>
</dbReference>
<keyword evidence="1" id="KW-0732">Signal</keyword>
<accession>A0ABT3GQL8</accession>
<dbReference type="EMBL" id="JAPDDT010000017">
    <property type="protein sequence ID" value="MCW1925819.1"/>
    <property type="molecule type" value="Genomic_DNA"/>
</dbReference>
<reference evidence="2 3" key="1">
    <citation type="submission" date="2022-10" db="EMBL/GenBank/DDBJ databases">
        <title>Luteolibacter arcticus strain CCTCC AB 2014275, whole genome shotgun sequencing project.</title>
        <authorList>
            <person name="Zhao G."/>
            <person name="Shen L."/>
        </authorList>
    </citation>
    <scope>NUCLEOTIDE SEQUENCE [LARGE SCALE GENOMIC DNA]</scope>
    <source>
        <strain evidence="2 3">CCTCC AB 2014275</strain>
    </source>
</reference>
<sequence length="164" mass="18062">MRNLCSVVVVLILAACDKPAPAGSAAVQSAEAHQTALGFPDHFDGAWVMSANWAGAMGVALALEGNRYFYWRYSDVLREEPNYPLTGKFRVEGDQLILYAPSELATGKPVDPKEIHSDQWQIVHRDFSTILHPAGESVAGDRLLIADVQFNPTMPFRNQPNLKP</sequence>
<dbReference type="PROSITE" id="PS00886">
    <property type="entry name" value="ILVD_EDD_1"/>
    <property type="match status" value="1"/>
</dbReference>
<comment type="caution">
    <text evidence="2">The sequence shown here is derived from an EMBL/GenBank/DDBJ whole genome shotgun (WGS) entry which is preliminary data.</text>
</comment>
<feature type="chain" id="PRO_5046192289" description="Lipocalin-like domain-containing protein" evidence="1">
    <location>
        <begin position="23"/>
        <end position="164"/>
    </location>
</feature>
<dbReference type="InterPro" id="IPR020558">
    <property type="entry name" value="DiOHA_6PGluconate_deHydtase_CS"/>
</dbReference>
<evidence type="ECO:0008006" key="4">
    <source>
        <dbReference type="Google" id="ProtNLM"/>
    </source>
</evidence>
<protein>
    <recommendedName>
        <fullName evidence="4">Lipocalin-like domain-containing protein</fullName>
    </recommendedName>
</protein>
<proteinExistence type="predicted"/>
<organism evidence="2 3">
    <name type="scientific">Luteolibacter arcticus</name>
    <dbReference type="NCBI Taxonomy" id="1581411"/>
    <lineage>
        <taxon>Bacteria</taxon>
        <taxon>Pseudomonadati</taxon>
        <taxon>Verrucomicrobiota</taxon>
        <taxon>Verrucomicrobiia</taxon>
        <taxon>Verrucomicrobiales</taxon>
        <taxon>Verrucomicrobiaceae</taxon>
        <taxon>Luteolibacter</taxon>
    </lineage>
</organism>
<evidence type="ECO:0000313" key="3">
    <source>
        <dbReference type="Proteomes" id="UP001320876"/>
    </source>
</evidence>
<evidence type="ECO:0000313" key="2">
    <source>
        <dbReference type="EMBL" id="MCW1925819.1"/>
    </source>
</evidence>
<evidence type="ECO:0000256" key="1">
    <source>
        <dbReference type="SAM" id="SignalP"/>
    </source>
</evidence>
<feature type="signal peptide" evidence="1">
    <location>
        <begin position="1"/>
        <end position="22"/>
    </location>
</feature>
<keyword evidence="3" id="KW-1185">Reference proteome</keyword>
<dbReference type="Proteomes" id="UP001320876">
    <property type="component" value="Unassembled WGS sequence"/>
</dbReference>